<dbReference type="OrthoDB" id="6105938at2759"/>
<evidence type="ECO:0000256" key="1">
    <source>
        <dbReference type="PROSITE-ProRule" id="PRU00723"/>
    </source>
</evidence>
<feature type="transmembrane region" description="Helical" evidence="2">
    <location>
        <begin position="240"/>
        <end position="261"/>
    </location>
</feature>
<reference evidence="4" key="2">
    <citation type="submission" date="2020-05" db="EMBL/GenBank/DDBJ databases">
        <authorList>
            <person name="Kim H.-S."/>
            <person name="Proctor R.H."/>
            <person name="Brown D.W."/>
        </authorList>
    </citation>
    <scope>NUCLEOTIDE SEQUENCE</scope>
    <source>
        <strain evidence="4">NRRL 20472</strain>
    </source>
</reference>
<dbReference type="PROSITE" id="PS50103">
    <property type="entry name" value="ZF_C3H1"/>
    <property type="match status" value="1"/>
</dbReference>
<feature type="domain" description="C3H1-type" evidence="3">
    <location>
        <begin position="355"/>
        <end position="383"/>
    </location>
</feature>
<evidence type="ECO:0000259" key="3">
    <source>
        <dbReference type="PROSITE" id="PS50103"/>
    </source>
</evidence>
<dbReference type="EMBL" id="JABEXW010000150">
    <property type="protein sequence ID" value="KAF4969788.1"/>
    <property type="molecule type" value="Genomic_DNA"/>
</dbReference>
<dbReference type="GO" id="GO:0008270">
    <property type="term" value="F:zinc ion binding"/>
    <property type="evidence" value="ECO:0007669"/>
    <property type="project" value="UniProtKB-KW"/>
</dbReference>
<evidence type="ECO:0000313" key="4">
    <source>
        <dbReference type="EMBL" id="KAF4969788.1"/>
    </source>
</evidence>
<keyword evidence="2" id="KW-1133">Transmembrane helix</keyword>
<keyword evidence="1" id="KW-0479">Metal-binding</keyword>
<accession>A0A8H4U5C7</accession>
<reference evidence="4" key="1">
    <citation type="journal article" date="2020" name="BMC Genomics">
        <title>Correction to: Identification and distribution of gene clusters required for synthesis of sphingolipid metabolism inhibitors in diverse species of the filamentous fungus Fusarium.</title>
        <authorList>
            <person name="Kim H.S."/>
            <person name="Lohmar J.M."/>
            <person name="Busman M."/>
            <person name="Brown D.W."/>
            <person name="Naumann T.A."/>
            <person name="Divon H.H."/>
            <person name="Lysoe E."/>
            <person name="Uhlig S."/>
            <person name="Proctor R.H."/>
        </authorList>
    </citation>
    <scope>NUCLEOTIDE SEQUENCE</scope>
    <source>
        <strain evidence="4">NRRL 20472</strain>
    </source>
</reference>
<dbReference type="InterPro" id="IPR000571">
    <property type="entry name" value="Znf_CCCH"/>
</dbReference>
<name>A0A8H4U5C7_9HYPO</name>
<dbReference type="Proteomes" id="UP000622797">
    <property type="component" value="Unassembled WGS sequence"/>
</dbReference>
<sequence length="559" mass="61693">MDQLGPIFTHLGWTLLDPQGDSFAGLWQSRIGNVPPRSIFAIIQSAQMNGYGVDIINNLMKKLYERLTLIDRSKPTSTMYGPAKAFVIVASAANRTFEYAKENPKTVAAMGAGLVMVAAPVVVAPGAFATLQSAGAGGYGVVVVGGVVQGTGAVVGATGVKSFFFGGEDEAKSEDADNTKDAGMIKLFKASIESQSGLSFPFSSLFTLQNITFSISATRTKALVSTRTDRRIHTMLSIEAHPYLAIVAGLVLLCLGIPMTFRPYQTATSLLGRLGFKRGVVAGSFASYIHSLIGKVGANSLFEPQGGEEVTVSTGDETNDVETATTIVASNTQSNQADGRFTSYENVAYARRQERKFKKLCYKFRDDGYCLHGSFCRFVHISAPKGTGAQSTEHPMDVYFAKYPKFDHKLNKPFFEEFDRMCSHFGWDDDKASEPWHLFRIAFTQEFNYVYGDDENDLLLWQKMFKIIGLAEPTTLGEARQTMRVTRVNLVDMTETPRTGVPVQRFDTVDLLRQYSYAEDKRFPKALAYTGGMLKMLLREFDNQYDGRRLGGSERKATW</sequence>
<gene>
    <name evidence="4" type="ORF">FSARC_3065</name>
</gene>
<keyword evidence="5" id="KW-1185">Reference proteome</keyword>
<keyword evidence="2" id="KW-0472">Membrane</keyword>
<feature type="zinc finger region" description="C3H1-type" evidence="1">
    <location>
        <begin position="355"/>
        <end position="383"/>
    </location>
</feature>
<dbReference type="PANTHER" id="PTHR38846:SF1">
    <property type="entry name" value="C3H1-TYPE DOMAIN-CONTAINING PROTEIN"/>
    <property type="match status" value="1"/>
</dbReference>
<comment type="caution">
    <text evidence="4">The sequence shown here is derived from an EMBL/GenBank/DDBJ whole genome shotgun (WGS) entry which is preliminary data.</text>
</comment>
<evidence type="ECO:0000313" key="5">
    <source>
        <dbReference type="Proteomes" id="UP000622797"/>
    </source>
</evidence>
<keyword evidence="2" id="KW-0812">Transmembrane</keyword>
<dbReference type="PANTHER" id="PTHR38846">
    <property type="entry name" value="C3H1-TYPE DOMAIN-CONTAINING PROTEIN"/>
    <property type="match status" value="1"/>
</dbReference>
<organism evidence="4 5">
    <name type="scientific">Fusarium sarcochroum</name>
    <dbReference type="NCBI Taxonomy" id="1208366"/>
    <lineage>
        <taxon>Eukaryota</taxon>
        <taxon>Fungi</taxon>
        <taxon>Dikarya</taxon>
        <taxon>Ascomycota</taxon>
        <taxon>Pezizomycotina</taxon>
        <taxon>Sordariomycetes</taxon>
        <taxon>Hypocreomycetidae</taxon>
        <taxon>Hypocreales</taxon>
        <taxon>Nectriaceae</taxon>
        <taxon>Fusarium</taxon>
        <taxon>Fusarium lateritium species complex</taxon>
    </lineage>
</organism>
<keyword evidence="1" id="KW-0862">Zinc</keyword>
<keyword evidence="1" id="KW-0863">Zinc-finger</keyword>
<dbReference type="AlphaFoldDB" id="A0A8H4U5C7"/>
<evidence type="ECO:0000256" key="2">
    <source>
        <dbReference type="SAM" id="Phobius"/>
    </source>
</evidence>
<protein>
    <recommendedName>
        <fullName evidence="3">C3H1-type domain-containing protein</fullName>
    </recommendedName>
</protein>
<proteinExistence type="predicted"/>